<reference evidence="5 6" key="1">
    <citation type="journal article" date="2020" name="Arch. Microbiol.">
        <title>The genome sequence of the giant phototrophic gammaproteobacterium Thiospirillum jenense gives insight into its physiological properties and phylogenetic relationships.</title>
        <authorList>
            <person name="Imhoff J.F."/>
            <person name="Meyer T.E."/>
            <person name="Kyndt J.A."/>
        </authorList>
    </citation>
    <scope>NUCLEOTIDE SEQUENCE [LARGE SCALE GENOMIC DNA]</scope>
    <source>
        <strain evidence="5 6">DSM 216</strain>
    </source>
</reference>
<gene>
    <name evidence="5" type="ORF">HUK38_07720</name>
</gene>
<dbReference type="PANTHER" id="PTHR33937:SF1">
    <property type="entry name" value="IRON-MOLIBDENUM COFACTOR PROCESSING PROTEIN"/>
    <property type="match status" value="1"/>
</dbReference>
<dbReference type="InterPro" id="IPR003731">
    <property type="entry name" value="Di-Nase_FeMo-co_biosynth"/>
</dbReference>
<accession>A0A839HG87</accession>
<dbReference type="Gene3D" id="3.30.420.130">
    <property type="entry name" value="Dinitrogenase iron-molybdenum cofactor biosynthesis domain"/>
    <property type="match status" value="1"/>
</dbReference>
<dbReference type="PANTHER" id="PTHR33937">
    <property type="entry name" value="IRON-MOLYBDENUM PROTEIN-RELATED-RELATED"/>
    <property type="match status" value="1"/>
</dbReference>
<comment type="similarity">
    <text evidence="1">Belongs to the NifX/NifY family.</text>
</comment>
<dbReference type="InterPro" id="IPR038127">
    <property type="entry name" value="NafY_N_sf"/>
</dbReference>
<evidence type="ECO:0000313" key="6">
    <source>
        <dbReference type="Proteomes" id="UP000548632"/>
    </source>
</evidence>
<dbReference type="InterPro" id="IPR034169">
    <property type="entry name" value="NifX-like"/>
</dbReference>
<dbReference type="InterPro" id="IPR051840">
    <property type="entry name" value="NifX/NifY_domain"/>
</dbReference>
<organism evidence="5 6">
    <name type="scientific">Thiospirillum jenense</name>
    <dbReference type="NCBI Taxonomy" id="1653858"/>
    <lineage>
        <taxon>Bacteria</taxon>
        <taxon>Pseudomonadati</taxon>
        <taxon>Pseudomonadota</taxon>
        <taxon>Gammaproteobacteria</taxon>
        <taxon>Chromatiales</taxon>
        <taxon>Chromatiaceae</taxon>
        <taxon>Thiospirillum</taxon>
    </lineage>
</organism>
<evidence type="ECO:0000313" key="5">
    <source>
        <dbReference type="EMBL" id="MBB1126117.1"/>
    </source>
</evidence>
<dbReference type="Gene3D" id="1.10.150.590">
    <property type="entry name" value="Dinitrogenase iron-molybdenum cofactor, N-terminal"/>
    <property type="match status" value="1"/>
</dbReference>
<comment type="caution">
    <text evidence="5">The sequence shown here is derived from an EMBL/GenBank/DDBJ whole genome shotgun (WGS) entry which is preliminary data.</text>
</comment>
<keyword evidence="2" id="KW-0535">Nitrogen fixation</keyword>
<dbReference type="EMBL" id="JABVCQ010000013">
    <property type="protein sequence ID" value="MBB1126117.1"/>
    <property type="molecule type" value="Genomic_DNA"/>
</dbReference>
<proteinExistence type="inferred from homology"/>
<dbReference type="Pfam" id="PF02579">
    <property type="entry name" value="Nitro_FeMo-Co"/>
    <property type="match status" value="1"/>
</dbReference>
<feature type="domain" description="Dinitrogenase iron-molybdenum cofactor N-terminal" evidence="4">
    <location>
        <begin position="7"/>
        <end position="89"/>
    </location>
</feature>
<dbReference type="Proteomes" id="UP000548632">
    <property type="component" value="Unassembled WGS sequence"/>
</dbReference>
<dbReference type="InterPro" id="IPR031763">
    <property type="entry name" value="NafY_N"/>
</dbReference>
<dbReference type="RefSeq" id="WP_182583737.1">
    <property type="nucleotide sequence ID" value="NZ_JABVCQ010000013.1"/>
</dbReference>
<evidence type="ECO:0000256" key="2">
    <source>
        <dbReference type="ARBA" id="ARBA00023231"/>
    </source>
</evidence>
<keyword evidence="6" id="KW-1185">Reference proteome</keyword>
<dbReference type="CDD" id="cd00853">
    <property type="entry name" value="NifX"/>
    <property type="match status" value="1"/>
</dbReference>
<feature type="domain" description="Dinitrogenase iron-molybdenum cofactor biosynthesis" evidence="3">
    <location>
        <begin position="112"/>
        <end position="203"/>
    </location>
</feature>
<name>A0A839HG87_9GAMM</name>
<protein>
    <submittedName>
        <fullName evidence="5">Dinitrogenase iron-molybdenum cofactor biosynthesis protein</fullName>
    </submittedName>
</protein>
<dbReference type="AlphaFoldDB" id="A0A839HG87"/>
<dbReference type="InterPro" id="IPR036105">
    <property type="entry name" value="DiNase_FeMo-co_biosyn_sf"/>
</dbReference>
<evidence type="ECO:0000256" key="1">
    <source>
        <dbReference type="ARBA" id="ARBA00010285"/>
    </source>
</evidence>
<dbReference type="Pfam" id="PF16844">
    <property type="entry name" value="DIMCO_N"/>
    <property type="match status" value="1"/>
</dbReference>
<sequence>MTTTPPIDENTALRLGLAARLLPEGGPTRLLQVLIDAVGLPLTAEKLETLRIRDLKTAAGGDLAELDTSVLKGILAVLNGEAVNDTPAPLPDAAPNDKLPHSIRVACASNSGELLDGHFGACRRFLIYQVAPNEVRLIDCRDVNEQRASADKNDYRAELIADCQLLYVVSIGGPAAAKVVKRTIHPIKIPDGGHAREHMQQLSQLIGHKPPPWLAKVMA</sequence>
<dbReference type="SUPFAM" id="SSF53146">
    <property type="entry name" value="Nitrogenase accessory factor-like"/>
    <property type="match status" value="1"/>
</dbReference>
<evidence type="ECO:0000259" key="4">
    <source>
        <dbReference type="Pfam" id="PF16844"/>
    </source>
</evidence>
<evidence type="ECO:0000259" key="3">
    <source>
        <dbReference type="Pfam" id="PF02579"/>
    </source>
</evidence>